<evidence type="ECO:0000313" key="1">
    <source>
        <dbReference type="EMBL" id="GBO02310.1"/>
    </source>
</evidence>
<name>A0A4Y2TS81_ARAVE</name>
<proteinExistence type="predicted"/>
<evidence type="ECO:0000313" key="2">
    <source>
        <dbReference type="Proteomes" id="UP000499080"/>
    </source>
</evidence>
<reference evidence="1 2" key="1">
    <citation type="journal article" date="2019" name="Sci. Rep.">
        <title>Orb-weaving spider Araneus ventricosus genome elucidates the spidroin gene catalogue.</title>
        <authorList>
            <person name="Kono N."/>
            <person name="Nakamura H."/>
            <person name="Ohtoshi R."/>
            <person name="Moran D.A.P."/>
            <person name="Shinohara A."/>
            <person name="Yoshida Y."/>
            <person name="Fujiwara M."/>
            <person name="Mori M."/>
            <person name="Tomita M."/>
            <person name="Arakawa K."/>
        </authorList>
    </citation>
    <scope>NUCLEOTIDE SEQUENCE [LARGE SCALE GENOMIC DNA]</scope>
</reference>
<protein>
    <submittedName>
        <fullName evidence="1">Uncharacterized protein</fullName>
    </submittedName>
</protein>
<organism evidence="1 2">
    <name type="scientific">Araneus ventricosus</name>
    <name type="common">Orbweaver spider</name>
    <name type="synonym">Epeira ventricosa</name>
    <dbReference type="NCBI Taxonomy" id="182803"/>
    <lineage>
        <taxon>Eukaryota</taxon>
        <taxon>Metazoa</taxon>
        <taxon>Ecdysozoa</taxon>
        <taxon>Arthropoda</taxon>
        <taxon>Chelicerata</taxon>
        <taxon>Arachnida</taxon>
        <taxon>Araneae</taxon>
        <taxon>Araneomorphae</taxon>
        <taxon>Entelegynae</taxon>
        <taxon>Araneoidea</taxon>
        <taxon>Araneidae</taxon>
        <taxon>Araneus</taxon>
    </lineage>
</organism>
<keyword evidence="2" id="KW-1185">Reference proteome</keyword>
<accession>A0A4Y2TS81</accession>
<dbReference type="Proteomes" id="UP000499080">
    <property type="component" value="Unassembled WGS sequence"/>
</dbReference>
<dbReference type="EMBL" id="BGPR01030063">
    <property type="protein sequence ID" value="GBO02310.1"/>
    <property type="molecule type" value="Genomic_DNA"/>
</dbReference>
<dbReference type="AlphaFoldDB" id="A0A4Y2TS81"/>
<gene>
    <name evidence="1" type="ORF">AVEN_163734_1</name>
</gene>
<comment type="caution">
    <text evidence="1">The sequence shown here is derived from an EMBL/GenBank/DDBJ whole genome shotgun (WGS) entry which is preliminary data.</text>
</comment>
<sequence>MLMFSDGPGLVAIPSSRRTFIWKRRVPLPPEDKRHRYGGAGQLVWEEIFLVPELTCMFRCNDDRPARDVFLGNMYAFVSGAPWVLNFYLWMLTPNPHHCKHWTNAFNRRISPRMDWPSILLYQIQ</sequence>